<dbReference type="AlphaFoldDB" id="A0A1F2WR54"/>
<feature type="transmembrane region" description="Helical" evidence="2">
    <location>
        <begin position="41"/>
        <end position="64"/>
    </location>
</feature>
<sequence>MDRYEEGEATGRQPSVPRDEGTGTAPTGPPRVEKKRRKVSLIAAIVVNVVTIIVIAIILLVFLLPGYRRSYTVARAITGADEVWVVVKTTEAQMRSNSTDFLSAQDGLRNALQEMVKAGSDTVSAYVRDSLPDHIWVSQNLPNDMQQWLQQLYPQPAT</sequence>
<dbReference type="STRING" id="1797197.A2Y75_10790"/>
<comment type="caution">
    <text evidence="3">The sequence shown here is derived from an EMBL/GenBank/DDBJ whole genome shotgun (WGS) entry which is preliminary data.</text>
</comment>
<evidence type="ECO:0000256" key="2">
    <source>
        <dbReference type="SAM" id="Phobius"/>
    </source>
</evidence>
<evidence type="ECO:0000256" key="1">
    <source>
        <dbReference type="SAM" id="MobiDB-lite"/>
    </source>
</evidence>
<protein>
    <submittedName>
        <fullName evidence="3">Uncharacterized protein</fullName>
    </submittedName>
</protein>
<evidence type="ECO:0000313" key="4">
    <source>
        <dbReference type="Proteomes" id="UP000177876"/>
    </source>
</evidence>
<feature type="region of interest" description="Disordered" evidence="1">
    <location>
        <begin position="1"/>
        <end position="33"/>
    </location>
</feature>
<accession>A0A1F2WR54</accession>
<organism evidence="3 4">
    <name type="scientific">Candidatus Solincola sediminis</name>
    <dbReference type="NCBI Taxonomy" id="1797199"/>
    <lineage>
        <taxon>Bacteria</taxon>
        <taxon>Bacillati</taxon>
        <taxon>Actinomycetota</taxon>
        <taxon>Candidatus Geothermincolia</taxon>
        <taxon>Candidatus Geothermincolales</taxon>
        <taxon>Candidatus Geothermincolaceae</taxon>
        <taxon>Candidatus Solincola</taxon>
    </lineage>
</organism>
<keyword evidence="2" id="KW-1133">Transmembrane helix</keyword>
<gene>
    <name evidence="3" type="ORF">A2Y75_10790</name>
</gene>
<proteinExistence type="predicted"/>
<reference evidence="3 4" key="1">
    <citation type="journal article" date="2016" name="Nat. Commun.">
        <title>Thousands of microbial genomes shed light on interconnected biogeochemical processes in an aquifer system.</title>
        <authorList>
            <person name="Anantharaman K."/>
            <person name="Brown C.T."/>
            <person name="Hug L.A."/>
            <person name="Sharon I."/>
            <person name="Castelle C.J."/>
            <person name="Probst A.J."/>
            <person name="Thomas B.C."/>
            <person name="Singh A."/>
            <person name="Wilkins M.J."/>
            <person name="Karaoz U."/>
            <person name="Brodie E.L."/>
            <person name="Williams K.H."/>
            <person name="Hubbard S.S."/>
            <person name="Banfield J.F."/>
        </authorList>
    </citation>
    <scope>NUCLEOTIDE SEQUENCE [LARGE SCALE GENOMIC DNA]</scope>
</reference>
<keyword evidence="2" id="KW-0472">Membrane</keyword>
<dbReference type="Proteomes" id="UP000177876">
    <property type="component" value="Unassembled WGS sequence"/>
</dbReference>
<name>A0A1F2WR54_9ACTN</name>
<keyword evidence="2" id="KW-0812">Transmembrane</keyword>
<evidence type="ECO:0000313" key="3">
    <source>
        <dbReference type="EMBL" id="OFW59323.1"/>
    </source>
</evidence>
<dbReference type="EMBL" id="MELK01000016">
    <property type="protein sequence ID" value="OFW59323.1"/>
    <property type="molecule type" value="Genomic_DNA"/>
</dbReference>